<dbReference type="EMBL" id="BOOR01000099">
    <property type="protein sequence ID" value="GII59795.1"/>
    <property type="molecule type" value="Genomic_DNA"/>
</dbReference>
<reference evidence="2" key="1">
    <citation type="submission" date="2021-01" db="EMBL/GenBank/DDBJ databases">
        <title>Whole genome shotgun sequence of Planotetraspora thailandica NBRC 104271.</title>
        <authorList>
            <person name="Komaki H."/>
            <person name="Tamura T."/>
        </authorList>
    </citation>
    <scope>NUCLEOTIDE SEQUENCE</scope>
    <source>
        <strain evidence="2">NBRC 104271</strain>
    </source>
</reference>
<dbReference type="Pfam" id="PF19814">
    <property type="entry name" value="DUF6297"/>
    <property type="match status" value="1"/>
</dbReference>
<organism evidence="2 3">
    <name type="scientific">Planotetraspora thailandica</name>
    <dbReference type="NCBI Taxonomy" id="487172"/>
    <lineage>
        <taxon>Bacteria</taxon>
        <taxon>Bacillati</taxon>
        <taxon>Actinomycetota</taxon>
        <taxon>Actinomycetes</taxon>
        <taxon>Streptosporangiales</taxon>
        <taxon>Streptosporangiaceae</taxon>
        <taxon>Planotetraspora</taxon>
    </lineage>
</organism>
<feature type="transmembrane region" description="Helical" evidence="1">
    <location>
        <begin position="138"/>
        <end position="163"/>
    </location>
</feature>
<feature type="transmembrane region" description="Helical" evidence="1">
    <location>
        <begin position="301"/>
        <end position="320"/>
    </location>
</feature>
<keyword evidence="1" id="KW-1133">Transmembrane helix</keyword>
<feature type="transmembrane region" description="Helical" evidence="1">
    <location>
        <begin position="400"/>
        <end position="419"/>
    </location>
</feature>
<name>A0A8J3Y2M5_9ACTN</name>
<feature type="transmembrane region" description="Helical" evidence="1">
    <location>
        <begin position="21"/>
        <end position="41"/>
    </location>
</feature>
<sequence>MSDVRAVRAFLRSRGRAPVTWSDRYVTVFGLVVAALVLAHPVTSAFTSLTAAAGQTDPSQAGAGLALIALAYAGFMRLARTVGPVVLPAADAAWLVLSPLPRRPVLARTALVLVAVSVVAGAALGVALLAVLGGGGHVAVRLALALALGMSATLGGMATAVLAQAHPAWGSRFDAGLLLALVLLLVTVLVVAFVMHAPAGLAAACATACATASAVLVRQAWAALGRIPARSLLAASTRAGRVAAAATLIDPGVLSWIAEDDHWRGRVLRSRVWPRLLRARWAAPALAWSDWRRLGRRPARLCALLASTALPSLASATLASPATNGLVAALLAIGAMTAAAACTTGARRDHDDPALSRLSGVGARAALTARAVLPMLLSAAWLTLALAGLGVIGALPPGPWWSLGILCAPALAAGALRMARRRPIDHTMPVIHTPAGSIPTGPLIWAATGADVAALGCLPVLAAVPTSVSAGTPALGPLLVAQAVSGVAVLVVFLLRAAGPRGG</sequence>
<feature type="transmembrane region" description="Helical" evidence="1">
    <location>
        <begin position="175"/>
        <end position="195"/>
    </location>
</feature>
<feature type="transmembrane region" description="Helical" evidence="1">
    <location>
        <begin position="367"/>
        <end position="394"/>
    </location>
</feature>
<feature type="transmembrane region" description="Helical" evidence="1">
    <location>
        <begin position="474"/>
        <end position="495"/>
    </location>
</feature>
<proteinExistence type="predicted"/>
<accession>A0A8J3Y2M5</accession>
<comment type="caution">
    <text evidence="2">The sequence shown here is derived from an EMBL/GenBank/DDBJ whole genome shotgun (WGS) entry which is preliminary data.</text>
</comment>
<feature type="transmembrane region" description="Helical" evidence="1">
    <location>
        <begin position="110"/>
        <end position="132"/>
    </location>
</feature>
<evidence type="ECO:0000256" key="1">
    <source>
        <dbReference type="SAM" id="Phobius"/>
    </source>
</evidence>
<keyword evidence="1" id="KW-0472">Membrane</keyword>
<gene>
    <name evidence="2" type="ORF">Pth03_81840</name>
</gene>
<feature type="transmembrane region" description="Helical" evidence="1">
    <location>
        <begin position="326"/>
        <end position="346"/>
    </location>
</feature>
<dbReference type="InterPro" id="IPR046264">
    <property type="entry name" value="DUF6297"/>
</dbReference>
<dbReference type="AlphaFoldDB" id="A0A8J3Y2M5"/>
<feature type="transmembrane region" description="Helical" evidence="1">
    <location>
        <begin position="201"/>
        <end position="221"/>
    </location>
</feature>
<dbReference type="RefSeq" id="WP_203949832.1">
    <property type="nucleotide sequence ID" value="NZ_BOOR01000099.1"/>
</dbReference>
<evidence type="ECO:0000313" key="3">
    <source>
        <dbReference type="Proteomes" id="UP000605992"/>
    </source>
</evidence>
<keyword evidence="3" id="KW-1185">Reference proteome</keyword>
<dbReference type="Proteomes" id="UP000605992">
    <property type="component" value="Unassembled WGS sequence"/>
</dbReference>
<feature type="transmembrane region" description="Helical" evidence="1">
    <location>
        <begin position="440"/>
        <end position="462"/>
    </location>
</feature>
<keyword evidence="1" id="KW-0812">Transmembrane</keyword>
<evidence type="ECO:0000313" key="2">
    <source>
        <dbReference type="EMBL" id="GII59795.1"/>
    </source>
</evidence>
<feature type="transmembrane region" description="Helical" evidence="1">
    <location>
        <begin position="61"/>
        <end position="79"/>
    </location>
</feature>
<protein>
    <submittedName>
        <fullName evidence="2">Uncharacterized protein</fullName>
    </submittedName>
</protein>